<protein>
    <recommendedName>
        <fullName evidence="3">Serine aminopeptidase S33 domain-containing protein</fullName>
    </recommendedName>
</protein>
<sequence>MKTTIANLLLILFVFYCGTLAFLYFKQGSFIFFPTGISKSKEFLLKQFSQFEVNINHDGFNLHGWFMNREISPEHPLIIYYGGNAEEVSNNLFDLEKYEKESLLFMNYRGYGKSTGSPSQASLFSDALFIFDYFSDTYSIPSTNIILMGRSLGSAVATYVAKLRHIKAVILISPFDSLVNIAQEHYPIFPVKLLLKHPFESVQIAQEITVPMITVIAGQDRIISNERSVTLVEHWGGECNYVTIKDAGHNTISNYPQYWDTLRLFLSEMEKRSV</sequence>
<proteinExistence type="predicted"/>
<accession>A0A382K7P6</accession>
<gene>
    <name evidence="2" type="ORF">METZ01_LOCUS271555</name>
</gene>
<dbReference type="GO" id="GO:0016787">
    <property type="term" value="F:hydrolase activity"/>
    <property type="evidence" value="ECO:0007669"/>
    <property type="project" value="InterPro"/>
</dbReference>
<dbReference type="Gene3D" id="3.40.50.1820">
    <property type="entry name" value="alpha/beta hydrolase"/>
    <property type="match status" value="1"/>
</dbReference>
<name>A0A382K7P6_9ZZZZ</name>
<evidence type="ECO:0000256" key="1">
    <source>
        <dbReference type="SAM" id="Phobius"/>
    </source>
</evidence>
<reference evidence="2" key="1">
    <citation type="submission" date="2018-05" db="EMBL/GenBank/DDBJ databases">
        <authorList>
            <person name="Lanie J.A."/>
            <person name="Ng W.-L."/>
            <person name="Kazmierczak K.M."/>
            <person name="Andrzejewski T.M."/>
            <person name="Davidsen T.M."/>
            <person name="Wayne K.J."/>
            <person name="Tettelin H."/>
            <person name="Glass J.I."/>
            <person name="Rusch D."/>
            <person name="Podicherti R."/>
            <person name="Tsui H.-C.T."/>
            <person name="Winkler M.E."/>
        </authorList>
    </citation>
    <scope>NUCLEOTIDE SEQUENCE</scope>
</reference>
<organism evidence="2">
    <name type="scientific">marine metagenome</name>
    <dbReference type="NCBI Taxonomy" id="408172"/>
    <lineage>
        <taxon>unclassified sequences</taxon>
        <taxon>metagenomes</taxon>
        <taxon>ecological metagenomes</taxon>
    </lineage>
</organism>
<evidence type="ECO:0000313" key="2">
    <source>
        <dbReference type="EMBL" id="SVC18701.1"/>
    </source>
</evidence>
<feature type="transmembrane region" description="Helical" evidence="1">
    <location>
        <begin position="6"/>
        <end position="25"/>
    </location>
</feature>
<evidence type="ECO:0008006" key="3">
    <source>
        <dbReference type="Google" id="ProtNLM"/>
    </source>
</evidence>
<dbReference type="PANTHER" id="PTHR12277">
    <property type="entry name" value="ALPHA/BETA HYDROLASE DOMAIN-CONTAINING PROTEIN"/>
    <property type="match status" value="1"/>
</dbReference>
<dbReference type="Pfam" id="PF06821">
    <property type="entry name" value="Ser_hydrolase"/>
    <property type="match status" value="1"/>
</dbReference>
<keyword evidence="1" id="KW-0812">Transmembrane</keyword>
<dbReference type="SUPFAM" id="SSF53474">
    <property type="entry name" value="alpha/beta-Hydrolases"/>
    <property type="match status" value="1"/>
</dbReference>
<keyword evidence="1" id="KW-1133">Transmembrane helix</keyword>
<keyword evidence="1" id="KW-0472">Membrane</keyword>
<dbReference type="InterPro" id="IPR029058">
    <property type="entry name" value="AB_hydrolase_fold"/>
</dbReference>
<dbReference type="PANTHER" id="PTHR12277:SF81">
    <property type="entry name" value="PROTEIN ABHD13"/>
    <property type="match status" value="1"/>
</dbReference>
<dbReference type="AlphaFoldDB" id="A0A382K7P6"/>
<dbReference type="InterPro" id="IPR010662">
    <property type="entry name" value="RBBP9/YdeN"/>
</dbReference>
<dbReference type="EMBL" id="UINC01078031">
    <property type="protein sequence ID" value="SVC18701.1"/>
    <property type="molecule type" value="Genomic_DNA"/>
</dbReference>